<dbReference type="InterPro" id="IPR058240">
    <property type="entry name" value="rSAM_sf"/>
</dbReference>
<dbReference type="SFLD" id="SFLDS00029">
    <property type="entry name" value="Radical_SAM"/>
    <property type="match status" value="1"/>
</dbReference>
<dbReference type="SUPFAM" id="SSF102114">
    <property type="entry name" value="Radical SAM enzymes"/>
    <property type="match status" value="1"/>
</dbReference>
<evidence type="ECO:0000259" key="5">
    <source>
        <dbReference type="Pfam" id="PF04055"/>
    </source>
</evidence>
<keyword evidence="1" id="KW-0949">S-adenosyl-L-methionine</keyword>
<evidence type="ECO:0000256" key="2">
    <source>
        <dbReference type="ARBA" id="ARBA00022723"/>
    </source>
</evidence>
<dbReference type="Gene3D" id="3.20.20.70">
    <property type="entry name" value="Aldolase class I"/>
    <property type="match status" value="1"/>
</dbReference>
<dbReference type="PANTHER" id="PTHR43273:SF8">
    <property type="entry name" value="RADICAL SAM DOMAIN PROTEIN"/>
    <property type="match status" value="1"/>
</dbReference>
<dbReference type="InterPro" id="IPR026335">
    <property type="entry name" value="rSAM_SPASM_FxsB"/>
</dbReference>
<comment type="caution">
    <text evidence="6">The sequence shown here is derived from an EMBL/GenBank/DDBJ whole genome shotgun (WGS) entry which is preliminary data.</text>
</comment>
<organism evidence="6 7">
    <name type="scientific">Streptacidiphilus alkalitolerans</name>
    <dbReference type="NCBI Taxonomy" id="3342712"/>
    <lineage>
        <taxon>Bacteria</taxon>
        <taxon>Bacillati</taxon>
        <taxon>Actinomycetota</taxon>
        <taxon>Actinomycetes</taxon>
        <taxon>Kitasatosporales</taxon>
        <taxon>Streptomycetaceae</taxon>
        <taxon>Streptacidiphilus</taxon>
    </lineage>
</organism>
<dbReference type="InterPro" id="IPR013785">
    <property type="entry name" value="Aldolase_TIM"/>
</dbReference>
<name>A0ABV6VDL8_9ACTN</name>
<dbReference type="SFLD" id="SFLDG01072">
    <property type="entry name" value="dehydrogenase_like"/>
    <property type="match status" value="1"/>
</dbReference>
<gene>
    <name evidence="6" type="ORF">ACEZDG_21280</name>
</gene>
<dbReference type="InterPro" id="IPR007197">
    <property type="entry name" value="rSAM"/>
</dbReference>
<dbReference type="Proteomes" id="UP001592582">
    <property type="component" value="Unassembled WGS sequence"/>
</dbReference>
<evidence type="ECO:0000256" key="4">
    <source>
        <dbReference type="ARBA" id="ARBA00023014"/>
    </source>
</evidence>
<dbReference type="InterPro" id="IPR023867">
    <property type="entry name" value="Sulphatase_maturase_rSAM"/>
</dbReference>
<dbReference type="CDD" id="cd01335">
    <property type="entry name" value="Radical_SAM"/>
    <property type="match status" value="1"/>
</dbReference>
<sequence length="376" mass="40764">MTPVPFRQFVLKVHSRCNLACDYCYVYEMADQSWRDQPLRMSEATADRTVQRIAEHVEAHRLPSVAVILHGGEPLLAGTAFLAGLVRRMRDTVPGRVDVSMQTNGVLLTEAGLEALVGLGVRIGVSLDGDAGATDRHRSFADGRSSHPHVERALRLLAREEFKDAFDGLLCTVDVEQPPLRTYRALLAYAPPAIDFLLPHGTWSHPPPRRGIGSKGTPYADWLLAVFEQWYDRPETWVRLFGELVQSALGGTPAVEGLGLRPSTVAVVDTDGAIKQLDSLSAAYPGAADLGLNVVDDAFDVALTHPLTRLRQGGLESLSATCRSCAVVRTCGGGLFTHRYDSATGFANPSVYCADLLRLVTAVQARVSADLARPGR</sequence>
<evidence type="ECO:0000256" key="1">
    <source>
        <dbReference type="ARBA" id="ARBA00022691"/>
    </source>
</evidence>
<dbReference type="SFLD" id="SFLDG01067">
    <property type="entry name" value="SPASM/twitch_domain_containing"/>
    <property type="match status" value="1"/>
</dbReference>
<keyword evidence="4" id="KW-0411">Iron-sulfur</keyword>
<dbReference type="SFLD" id="SFLDG01386">
    <property type="entry name" value="main_SPASM_domain-containing"/>
    <property type="match status" value="1"/>
</dbReference>
<evidence type="ECO:0000313" key="6">
    <source>
        <dbReference type="EMBL" id="MFC1411800.1"/>
    </source>
</evidence>
<dbReference type="Pfam" id="PF04055">
    <property type="entry name" value="Radical_SAM"/>
    <property type="match status" value="1"/>
</dbReference>
<keyword evidence="3" id="KW-0408">Iron</keyword>
<dbReference type="EMBL" id="JBHEZX010000009">
    <property type="protein sequence ID" value="MFC1411800.1"/>
    <property type="molecule type" value="Genomic_DNA"/>
</dbReference>
<dbReference type="RefSeq" id="WP_380511963.1">
    <property type="nucleotide sequence ID" value="NZ_JBHEZX010000009.1"/>
</dbReference>
<dbReference type="NCBIfam" id="TIGR04269">
    <property type="entry name" value="SAM_SPASM_FxsB"/>
    <property type="match status" value="1"/>
</dbReference>
<evidence type="ECO:0000256" key="3">
    <source>
        <dbReference type="ARBA" id="ARBA00023004"/>
    </source>
</evidence>
<protein>
    <submittedName>
        <fullName evidence="6">FxsB family cyclophane-forming radical SAM/SPASM peptide maturase</fullName>
    </submittedName>
</protein>
<feature type="domain" description="Radical SAM core" evidence="5">
    <location>
        <begin position="14"/>
        <end position="167"/>
    </location>
</feature>
<evidence type="ECO:0000313" key="7">
    <source>
        <dbReference type="Proteomes" id="UP001592582"/>
    </source>
</evidence>
<keyword evidence="2" id="KW-0479">Metal-binding</keyword>
<keyword evidence="7" id="KW-1185">Reference proteome</keyword>
<proteinExistence type="predicted"/>
<reference evidence="6 7" key="1">
    <citation type="submission" date="2024-09" db="EMBL/GenBank/DDBJ databases">
        <authorList>
            <person name="Lee S.D."/>
        </authorList>
    </citation>
    <scope>NUCLEOTIDE SEQUENCE [LARGE SCALE GENOMIC DNA]</scope>
    <source>
        <strain evidence="6 7">N1-1</strain>
    </source>
</reference>
<dbReference type="PANTHER" id="PTHR43273">
    <property type="entry name" value="ANAEROBIC SULFATASE-MATURATING ENZYME HOMOLOG ASLB-RELATED"/>
    <property type="match status" value="1"/>
</dbReference>
<accession>A0ABV6VDL8</accession>